<name>A0A2A6D0F6_PRIPA</name>
<dbReference type="Proteomes" id="UP000005239">
    <property type="component" value="Unassembled WGS sequence"/>
</dbReference>
<reference evidence="1" key="2">
    <citation type="submission" date="2022-06" db="UniProtKB">
        <authorList>
            <consortium name="EnsemblMetazoa"/>
        </authorList>
    </citation>
    <scope>IDENTIFICATION</scope>
    <source>
        <strain evidence="1">PS312</strain>
    </source>
</reference>
<reference evidence="2" key="1">
    <citation type="journal article" date="2008" name="Nat. Genet.">
        <title>The Pristionchus pacificus genome provides a unique perspective on nematode lifestyle and parasitism.</title>
        <authorList>
            <person name="Dieterich C."/>
            <person name="Clifton S.W."/>
            <person name="Schuster L.N."/>
            <person name="Chinwalla A."/>
            <person name="Delehaunty K."/>
            <person name="Dinkelacker I."/>
            <person name="Fulton L."/>
            <person name="Fulton R."/>
            <person name="Godfrey J."/>
            <person name="Minx P."/>
            <person name="Mitreva M."/>
            <person name="Roeseler W."/>
            <person name="Tian H."/>
            <person name="Witte H."/>
            <person name="Yang S.P."/>
            <person name="Wilson R.K."/>
            <person name="Sommer R.J."/>
        </authorList>
    </citation>
    <scope>NUCLEOTIDE SEQUENCE [LARGE SCALE GENOMIC DNA]</scope>
    <source>
        <strain evidence="2">PS312</strain>
    </source>
</reference>
<dbReference type="EnsemblMetazoa" id="PPA38527.1">
    <property type="protein sequence ID" value="PPA38527.1"/>
    <property type="gene ID" value="WBGene00276896"/>
</dbReference>
<keyword evidence="2" id="KW-1185">Reference proteome</keyword>
<evidence type="ECO:0000313" key="2">
    <source>
        <dbReference type="Proteomes" id="UP000005239"/>
    </source>
</evidence>
<sequence length="321" mass="36549">MEDFFSNVEDVNLIPNHFTPLIEDRSLSPPSRRISTLATIRSNSIVVLSATDLVPKPPKNEERTTPKKHSLPFNRLLIFSVVILLVNTNNFTIQCVCTSSTELRFETSLLVLLAVFAFSNLICFMRKCQRNRKWKRRKYIVATEIVVANVLNVLSIIVLLVIGIHGGITLYSRMNTDAEIWKALIVLLILTIIEFDLFECFFRYRPFHNESDNLEIQIETFMLLLLAVIFGLFMLFHYKLIGKSKTMLAKMIFVLNILSIVLLLVILIHGGLTLHSLISGGNNVWIALIVLLALSVIEFGIRCYLATKYWDIMNNIEASSG</sequence>
<evidence type="ECO:0000313" key="1">
    <source>
        <dbReference type="EnsemblMetazoa" id="PPA38527.1"/>
    </source>
</evidence>
<organism evidence="1 2">
    <name type="scientific">Pristionchus pacificus</name>
    <name type="common">Parasitic nematode worm</name>
    <dbReference type="NCBI Taxonomy" id="54126"/>
    <lineage>
        <taxon>Eukaryota</taxon>
        <taxon>Metazoa</taxon>
        <taxon>Ecdysozoa</taxon>
        <taxon>Nematoda</taxon>
        <taxon>Chromadorea</taxon>
        <taxon>Rhabditida</taxon>
        <taxon>Rhabditina</taxon>
        <taxon>Diplogasteromorpha</taxon>
        <taxon>Diplogasteroidea</taxon>
        <taxon>Neodiplogasteridae</taxon>
        <taxon>Pristionchus</taxon>
    </lineage>
</organism>
<accession>A0A2A6D0F6</accession>
<gene>
    <name evidence="1" type="primary">WBGene00276896</name>
</gene>
<protein>
    <submittedName>
        <fullName evidence="1">Uncharacterized protein</fullName>
    </submittedName>
</protein>
<dbReference type="AlphaFoldDB" id="A0A2A6D0F6"/>
<proteinExistence type="predicted"/>
<accession>A0A8R1UR92</accession>